<dbReference type="Gene3D" id="3.30.1330.20">
    <property type="entry name" value="Tubulin/FtsZ, C-terminal domain"/>
    <property type="match status" value="1"/>
</dbReference>
<evidence type="ECO:0000313" key="10">
    <source>
        <dbReference type="EMBL" id="KAJ6261712.1"/>
    </source>
</evidence>
<dbReference type="Gene3D" id="3.40.50.1440">
    <property type="entry name" value="Tubulin/FtsZ, GTPase domain"/>
    <property type="match status" value="1"/>
</dbReference>
<evidence type="ECO:0000256" key="7">
    <source>
        <dbReference type="RuleBase" id="RU000352"/>
    </source>
</evidence>
<dbReference type="SUPFAM" id="SSF52490">
    <property type="entry name" value="Tubulin nucleotide-binding domain-like"/>
    <property type="match status" value="1"/>
</dbReference>
<dbReference type="InterPro" id="IPR002452">
    <property type="entry name" value="Alpha_tubulin"/>
</dbReference>
<dbReference type="SMART" id="SM00864">
    <property type="entry name" value="Tubulin"/>
    <property type="match status" value="1"/>
</dbReference>
<name>A0AAD6NKN8_DREDA</name>
<keyword evidence="11" id="KW-1185">Reference proteome</keyword>
<evidence type="ECO:0000313" key="11">
    <source>
        <dbReference type="Proteomes" id="UP001221413"/>
    </source>
</evidence>
<comment type="catalytic activity">
    <reaction evidence="6">
        <text>GTP + H2O = GDP + phosphate + H(+)</text>
        <dbReference type="Rhea" id="RHEA:19669"/>
        <dbReference type="ChEBI" id="CHEBI:15377"/>
        <dbReference type="ChEBI" id="CHEBI:15378"/>
        <dbReference type="ChEBI" id="CHEBI:37565"/>
        <dbReference type="ChEBI" id="CHEBI:43474"/>
        <dbReference type="ChEBI" id="CHEBI:58189"/>
    </reaction>
    <physiologicalReaction direction="left-to-right" evidence="6">
        <dbReference type="Rhea" id="RHEA:19670"/>
    </physiologicalReaction>
</comment>
<protein>
    <recommendedName>
        <fullName evidence="7">Tubulin alpha chain</fullName>
    </recommendedName>
</protein>
<evidence type="ECO:0000256" key="8">
    <source>
        <dbReference type="SAM" id="MobiDB-lite"/>
    </source>
</evidence>
<dbReference type="PRINTS" id="PR01161">
    <property type="entry name" value="TUBULIN"/>
</dbReference>
<comment type="caution">
    <text evidence="10">The sequence shown here is derived from an EMBL/GenBank/DDBJ whole genome shotgun (WGS) entry which is preliminary data.</text>
</comment>
<dbReference type="Pfam" id="PF03953">
    <property type="entry name" value="Tubulin_C"/>
    <property type="match status" value="1"/>
</dbReference>
<sequence>MSYSREEDIGPDGQDNDSNRYPDYSRNTTLFSKGESGKYVPRSIFIDPDASSVDEIRNGALKSLFSPEQLLSGNESTSNNYAHGYHGIDKQLVNSARDQLRRAAEDCSNLQGFLVFRSLGGGTGSGLGALLTETIAEYFPKKAKFEVAIHPSLGDSGSTSNSESYNAVLSTHRTLENSDCSFLVENSAVAGIFKRNLDVAHPSYKDLNEAIAQAISLVTLDMRLSGSGGMVDFDVLQSSLVPSPRLHYPLLSHGSFIRFDGSGQMLDCDATQGKRLATALLYRGDAVPKDAHSSLNLIQRKLVSPLDERGIAALQLSFAGGAPIPFPDSPWRSPRQGVTGLSNTTAICQNVWQAFDSFSSKVEEISDFGLKMGHVEG</sequence>
<evidence type="ECO:0000256" key="3">
    <source>
        <dbReference type="ARBA" id="ARBA00022741"/>
    </source>
</evidence>
<dbReference type="PANTHER" id="PTHR11588">
    <property type="entry name" value="TUBULIN"/>
    <property type="match status" value="1"/>
</dbReference>
<evidence type="ECO:0000256" key="6">
    <source>
        <dbReference type="ARBA" id="ARBA00049117"/>
    </source>
</evidence>
<evidence type="ECO:0000256" key="5">
    <source>
        <dbReference type="ARBA" id="ARBA00023134"/>
    </source>
</evidence>
<dbReference type="InterPro" id="IPR017975">
    <property type="entry name" value="Tubulin_CS"/>
</dbReference>
<dbReference type="InterPro" id="IPR018316">
    <property type="entry name" value="Tubulin/FtsZ_2-layer-sand-dom"/>
</dbReference>
<comment type="similarity">
    <text evidence="1 7">Belongs to the tubulin family.</text>
</comment>
<dbReference type="GO" id="GO:0005874">
    <property type="term" value="C:microtubule"/>
    <property type="evidence" value="ECO:0007669"/>
    <property type="project" value="UniProtKB-KW"/>
</dbReference>
<dbReference type="AlphaFoldDB" id="A0AAD6NKN8"/>
<evidence type="ECO:0000256" key="1">
    <source>
        <dbReference type="ARBA" id="ARBA00009636"/>
    </source>
</evidence>
<dbReference type="EMBL" id="JAQGDS010000003">
    <property type="protein sequence ID" value="KAJ6261712.1"/>
    <property type="molecule type" value="Genomic_DNA"/>
</dbReference>
<feature type="domain" description="Tubulin/FtsZ GTPase" evidence="9">
    <location>
        <begin position="27"/>
        <end position="226"/>
    </location>
</feature>
<dbReference type="PRINTS" id="PR01162">
    <property type="entry name" value="ALPHATUBULIN"/>
</dbReference>
<comment type="subunit">
    <text evidence="7">Dimer of alpha and beta chains. A typical microtubule is a hollow water-filled tube with an outer diameter of 25 nm and an inner diameter of 15 nM. Alpha-beta heterodimers associate head-to-tail to form protofilaments running lengthwise along the microtubule wall with the beta-tubulin subunit facing the microtubule plus end conferring a structural polarity. Microtubules usually have 13 protofilaments but different protofilament numbers can be found in some organisms and specialized cells.</text>
</comment>
<dbReference type="Pfam" id="PF00091">
    <property type="entry name" value="Tubulin"/>
    <property type="match status" value="1"/>
</dbReference>
<feature type="region of interest" description="Disordered" evidence="8">
    <location>
        <begin position="1"/>
        <end position="29"/>
    </location>
</feature>
<dbReference type="GO" id="GO:0007017">
    <property type="term" value="P:microtubule-based process"/>
    <property type="evidence" value="ECO:0007669"/>
    <property type="project" value="InterPro"/>
</dbReference>
<keyword evidence="4" id="KW-0378">Hydrolase</keyword>
<dbReference type="SUPFAM" id="SSF55307">
    <property type="entry name" value="Tubulin C-terminal domain-like"/>
    <property type="match status" value="1"/>
</dbReference>
<keyword evidence="3 7" id="KW-0547">Nucleotide-binding</keyword>
<dbReference type="Proteomes" id="UP001221413">
    <property type="component" value="Unassembled WGS sequence"/>
</dbReference>
<dbReference type="InterPro" id="IPR036525">
    <property type="entry name" value="Tubulin/FtsZ_GTPase_sf"/>
</dbReference>
<comment type="function">
    <text evidence="7">Tubulin is the major constituent of microtubules, a cylinder consisting of laterally associated linear protofilaments composed of alpha- and beta-tubulin heterodimers. Microtubules grow by the addition of GTP-tubulin dimers to the microtubule end, where a stabilizing cap forms. Below the cap, tubulin dimers are in GDP-bound state, owing to GTPase activity of alpha-tubulin.</text>
</comment>
<dbReference type="InterPro" id="IPR000217">
    <property type="entry name" value="Tubulin"/>
</dbReference>
<dbReference type="GO" id="GO:0016787">
    <property type="term" value="F:hydrolase activity"/>
    <property type="evidence" value="ECO:0007669"/>
    <property type="project" value="UniProtKB-KW"/>
</dbReference>
<dbReference type="InterPro" id="IPR037103">
    <property type="entry name" value="Tubulin/FtsZ-like_C"/>
</dbReference>
<keyword evidence="5 7" id="KW-0342">GTP-binding</keyword>
<evidence type="ECO:0000259" key="9">
    <source>
        <dbReference type="SMART" id="SM00864"/>
    </source>
</evidence>
<dbReference type="InterPro" id="IPR008280">
    <property type="entry name" value="Tub_FtsZ_C"/>
</dbReference>
<keyword evidence="2 7" id="KW-0493">Microtubule</keyword>
<dbReference type="PROSITE" id="PS00227">
    <property type="entry name" value="TUBULIN"/>
    <property type="match status" value="1"/>
</dbReference>
<dbReference type="GO" id="GO:0005525">
    <property type="term" value="F:GTP binding"/>
    <property type="evidence" value="ECO:0007669"/>
    <property type="project" value="UniProtKB-UniRule"/>
</dbReference>
<dbReference type="GO" id="GO:0005200">
    <property type="term" value="F:structural constituent of cytoskeleton"/>
    <property type="evidence" value="ECO:0007669"/>
    <property type="project" value="InterPro"/>
</dbReference>
<evidence type="ECO:0000256" key="2">
    <source>
        <dbReference type="ARBA" id="ARBA00022701"/>
    </source>
</evidence>
<evidence type="ECO:0000256" key="4">
    <source>
        <dbReference type="ARBA" id="ARBA00022801"/>
    </source>
</evidence>
<reference evidence="10" key="1">
    <citation type="submission" date="2023-01" db="EMBL/GenBank/DDBJ databases">
        <title>The chitinases involved in constricting ring structure development in the nematode-trapping fungus Drechslerella dactyloides.</title>
        <authorList>
            <person name="Wang R."/>
            <person name="Zhang L."/>
            <person name="Tang P."/>
            <person name="Li S."/>
            <person name="Liang L."/>
        </authorList>
    </citation>
    <scope>NUCLEOTIDE SEQUENCE</scope>
    <source>
        <strain evidence="10">YMF1.00031</strain>
    </source>
</reference>
<organism evidence="10 11">
    <name type="scientific">Drechslerella dactyloides</name>
    <name type="common">Nematode-trapping fungus</name>
    <name type="synonym">Arthrobotrys dactyloides</name>
    <dbReference type="NCBI Taxonomy" id="74499"/>
    <lineage>
        <taxon>Eukaryota</taxon>
        <taxon>Fungi</taxon>
        <taxon>Dikarya</taxon>
        <taxon>Ascomycota</taxon>
        <taxon>Pezizomycotina</taxon>
        <taxon>Orbiliomycetes</taxon>
        <taxon>Orbiliales</taxon>
        <taxon>Orbiliaceae</taxon>
        <taxon>Drechslerella</taxon>
    </lineage>
</organism>
<proteinExistence type="inferred from homology"/>
<accession>A0AAD6NKN8</accession>
<gene>
    <name evidence="10" type="ORF">Dda_2510</name>
</gene>
<dbReference type="InterPro" id="IPR003008">
    <property type="entry name" value="Tubulin_FtsZ_GTPase"/>
</dbReference>